<dbReference type="PANTHER" id="PTHR33933">
    <property type="entry name" value="NUCLEOTIDYLTRANSFERASE"/>
    <property type="match status" value="1"/>
</dbReference>
<dbReference type="InterPro" id="IPR002934">
    <property type="entry name" value="Polymerase_NTP_transf_dom"/>
</dbReference>
<sequence>MVNKKQLAIDFANSLNRHEIEKIILFGSVARGEDTKDSDIDILIITNNKSKIIDDVYSKVGKIILELDEYLSVKIIRKNNYEQVKNSHIMTSIEKEGILI</sequence>
<name>A0A1V6N0B0_METAZ</name>
<organism evidence="5 6">
    <name type="scientific">Methanobrevibacter arboriphilus JCM 13429 = DSM 1125</name>
    <dbReference type="NCBI Taxonomy" id="1300164"/>
    <lineage>
        <taxon>Archaea</taxon>
        <taxon>Methanobacteriati</taxon>
        <taxon>Methanobacteriota</taxon>
        <taxon>Methanomada group</taxon>
        <taxon>Methanobacteria</taxon>
        <taxon>Methanobacteriales</taxon>
        <taxon>Methanobacteriaceae</taxon>
        <taxon>Methanobrevibacter</taxon>
    </lineage>
</organism>
<feature type="domain" description="Polymerase nucleotidyl transferase" evidence="4">
    <location>
        <begin position="15"/>
        <end position="99"/>
    </location>
</feature>
<protein>
    <recommendedName>
        <fullName evidence="1">protein adenylyltransferase</fullName>
        <ecNumber evidence="1">2.7.7.108</ecNumber>
    </recommendedName>
</protein>
<dbReference type="Pfam" id="PF01909">
    <property type="entry name" value="NTP_transf_2"/>
    <property type="match status" value="1"/>
</dbReference>
<dbReference type="GO" id="GO:0070733">
    <property type="term" value="F:AMPylase activity"/>
    <property type="evidence" value="ECO:0007669"/>
    <property type="project" value="UniProtKB-EC"/>
</dbReference>
<keyword evidence="5" id="KW-0808">Transferase</keyword>
<dbReference type="PANTHER" id="PTHR33933:SF1">
    <property type="entry name" value="PROTEIN ADENYLYLTRANSFERASE MNTA-RELATED"/>
    <property type="match status" value="1"/>
</dbReference>
<dbReference type="CDD" id="cd05403">
    <property type="entry name" value="NT_KNTase_like"/>
    <property type="match status" value="1"/>
</dbReference>
<evidence type="ECO:0000256" key="2">
    <source>
        <dbReference type="ARBA" id="ARBA00047518"/>
    </source>
</evidence>
<dbReference type="EMBL" id="JXMW01000030">
    <property type="protein sequence ID" value="OQD58003.1"/>
    <property type="molecule type" value="Genomic_DNA"/>
</dbReference>
<comment type="caution">
    <text evidence="5">The sequence shown here is derived from an EMBL/GenBank/DDBJ whole genome shotgun (WGS) entry which is preliminary data.</text>
</comment>
<dbReference type="EC" id="2.7.7.108" evidence="1"/>
<evidence type="ECO:0000313" key="5">
    <source>
        <dbReference type="EMBL" id="OQD58003.1"/>
    </source>
</evidence>
<evidence type="ECO:0000256" key="3">
    <source>
        <dbReference type="ARBA" id="ARBA00048696"/>
    </source>
</evidence>
<dbReference type="InterPro" id="IPR043519">
    <property type="entry name" value="NT_sf"/>
</dbReference>
<reference evidence="5 6" key="1">
    <citation type="submission" date="2014-12" db="EMBL/GenBank/DDBJ databases">
        <title>Genome sequence of Methanobrevibacter arboriphilicus DH1, DSM1125.</title>
        <authorList>
            <person name="Poehlein A."/>
            <person name="Thauer R.K."/>
            <person name="Seedorf H."/>
            <person name="Daniel R."/>
        </authorList>
    </citation>
    <scope>NUCLEOTIDE SEQUENCE [LARGE SCALE GENOMIC DNA]</scope>
    <source>
        <strain evidence="5 6">DH1</strain>
    </source>
</reference>
<gene>
    <name evidence="5" type="ORF">MBBAR_30c00030</name>
</gene>
<dbReference type="InterPro" id="IPR052548">
    <property type="entry name" value="Type_VII_TA_antitoxin"/>
</dbReference>
<accession>A0A1V6N0B0</accession>
<evidence type="ECO:0000256" key="1">
    <source>
        <dbReference type="ARBA" id="ARBA00034531"/>
    </source>
</evidence>
<dbReference type="AlphaFoldDB" id="A0A1V6N0B0"/>
<comment type="catalytic activity">
    <reaction evidence="3">
        <text>L-tyrosyl-[protein] + ATP = O-(5'-adenylyl)-L-tyrosyl-[protein] + diphosphate</text>
        <dbReference type="Rhea" id="RHEA:54288"/>
        <dbReference type="Rhea" id="RHEA-COMP:10136"/>
        <dbReference type="Rhea" id="RHEA-COMP:13846"/>
        <dbReference type="ChEBI" id="CHEBI:30616"/>
        <dbReference type="ChEBI" id="CHEBI:33019"/>
        <dbReference type="ChEBI" id="CHEBI:46858"/>
        <dbReference type="ChEBI" id="CHEBI:83624"/>
        <dbReference type="EC" id="2.7.7.108"/>
    </reaction>
</comment>
<dbReference type="SUPFAM" id="SSF81301">
    <property type="entry name" value="Nucleotidyltransferase"/>
    <property type="match status" value="1"/>
</dbReference>
<proteinExistence type="predicted"/>
<dbReference type="Proteomes" id="UP000191661">
    <property type="component" value="Unassembled WGS sequence"/>
</dbReference>
<dbReference type="Gene3D" id="3.30.460.10">
    <property type="entry name" value="Beta Polymerase, domain 2"/>
    <property type="match status" value="1"/>
</dbReference>
<evidence type="ECO:0000313" key="6">
    <source>
        <dbReference type="Proteomes" id="UP000191661"/>
    </source>
</evidence>
<comment type="catalytic activity">
    <reaction evidence="2">
        <text>O-(5'-adenylyl)-L-tyrosyl-[protein] + ATP = O-[5'-(adenylyl-(5'-&gt;3')-adenylyl)]-L-tyrosyl-[protein] + diphosphate</text>
        <dbReference type="Rhea" id="RHEA:66528"/>
        <dbReference type="Rhea" id="RHEA-COMP:13846"/>
        <dbReference type="Rhea" id="RHEA-COMP:17046"/>
        <dbReference type="ChEBI" id="CHEBI:30616"/>
        <dbReference type="ChEBI" id="CHEBI:33019"/>
        <dbReference type="ChEBI" id="CHEBI:83624"/>
        <dbReference type="ChEBI" id="CHEBI:167160"/>
    </reaction>
</comment>
<dbReference type="RefSeq" id="WP_080461096.1">
    <property type="nucleotide sequence ID" value="NZ_JXMW01000030.1"/>
</dbReference>
<evidence type="ECO:0000259" key="4">
    <source>
        <dbReference type="Pfam" id="PF01909"/>
    </source>
</evidence>
<dbReference type="OrthoDB" id="77708at2157"/>
<keyword evidence="6" id="KW-1185">Reference proteome</keyword>